<dbReference type="FunFam" id="3.10.20.90:FF:000320">
    <property type="entry name" value="Predicted protein"/>
    <property type="match status" value="1"/>
</dbReference>
<accession>A0AAD7Z169</accession>
<dbReference type="CDD" id="cd02340">
    <property type="entry name" value="ZZ_NBR1_like"/>
    <property type="match status" value="1"/>
</dbReference>
<dbReference type="Pfam" id="PF00569">
    <property type="entry name" value="ZZ"/>
    <property type="match status" value="1"/>
</dbReference>
<dbReference type="Gene3D" id="3.10.20.90">
    <property type="entry name" value="Phosphatidylinositol 3-kinase Catalytic Subunit, Chain A, domain 1"/>
    <property type="match status" value="1"/>
</dbReference>
<proteinExistence type="predicted"/>
<dbReference type="GO" id="GO:0070530">
    <property type="term" value="F:K63-linked polyubiquitin modification-dependent protein binding"/>
    <property type="evidence" value="ECO:0007669"/>
    <property type="project" value="TreeGrafter"/>
</dbReference>
<dbReference type="AlphaFoldDB" id="A0AAD7Z169"/>
<dbReference type="PROSITE" id="PS50135">
    <property type="entry name" value="ZF_ZZ_2"/>
    <property type="match status" value="1"/>
</dbReference>
<keyword evidence="1" id="KW-0479">Metal-binding</keyword>
<dbReference type="PANTHER" id="PTHR15090">
    <property type="entry name" value="SEQUESTOSOME 1-RELATED"/>
    <property type="match status" value="1"/>
</dbReference>
<dbReference type="InterPro" id="IPR000433">
    <property type="entry name" value="Znf_ZZ"/>
</dbReference>
<feature type="compositionally biased region" description="Basic residues" evidence="5">
    <location>
        <begin position="202"/>
        <end position="223"/>
    </location>
</feature>
<reference evidence="7" key="1">
    <citation type="submission" date="2023-03" db="EMBL/GenBank/DDBJ databases">
        <title>Chromosome-level genomes of two armyworms, Mythimna separata and Mythimna loreyi, provide insights into the biosynthesis and reception of sex pheromones.</title>
        <authorList>
            <person name="Zhao H."/>
        </authorList>
    </citation>
    <scope>NUCLEOTIDE SEQUENCE</scope>
    <source>
        <strain evidence="7">BeijingLab</strain>
        <tissue evidence="7">Pupa</tissue>
    </source>
</reference>
<evidence type="ECO:0000256" key="2">
    <source>
        <dbReference type="ARBA" id="ARBA00022771"/>
    </source>
</evidence>
<dbReference type="GO" id="GO:0007032">
    <property type="term" value="P:endosome organization"/>
    <property type="evidence" value="ECO:0007669"/>
    <property type="project" value="TreeGrafter"/>
</dbReference>
<keyword evidence="2 4" id="KW-0863">Zinc-finger</keyword>
<evidence type="ECO:0000313" key="7">
    <source>
        <dbReference type="EMBL" id="KAJ8735407.1"/>
    </source>
</evidence>
<dbReference type="GO" id="GO:0035973">
    <property type="term" value="P:aggrephagy"/>
    <property type="evidence" value="ECO:0007669"/>
    <property type="project" value="TreeGrafter"/>
</dbReference>
<dbReference type="EMBL" id="JARGEI010000002">
    <property type="protein sequence ID" value="KAJ8735407.1"/>
    <property type="molecule type" value="Genomic_DNA"/>
</dbReference>
<dbReference type="InterPro" id="IPR043145">
    <property type="entry name" value="Znf_ZZ_sf"/>
</dbReference>
<dbReference type="InterPro" id="IPR052260">
    <property type="entry name" value="Autophagy_Rcpt_SigReg"/>
</dbReference>
<dbReference type="PANTHER" id="PTHR15090:SF0">
    <property type="entry name" value="SEQUESTOSOME-1"/>
    <property type="match status" value="1"/>
</dbReference>
<comment type="caution">
    <text evidence="7">The sequence shown here is derived from an EMBL/GenBank/DDBJ whole genome shotgun (WGS) entry which is preliminary data.</text>
</comment>
<dbReference type="FunFam" id="3.30.60.90:FF:000016">
    <property type="entry name" value="Refractory to sigma P"/>
    <property type="match status" value="1"/>
</dbReference>
<dbReference type="GO" id="GO:0008270">
    <property type="term" value="F:zinc ion binding"/>
    <property type="evidence" value="ECO:0007669"/>
    <property type="project" value="UniProtKB-KW"/>
</dbReference>
<organism evidence="7 8">
    <name type="scientific">Mythimna separata</name>
    <name type="common">Oriental armyworm</name>
    <name type="synonym">Pseudaletia separata</name>
    <dbReference type="NCBI Taxonomy" id="271217"/>
    <lineage>
        <taxon>Eukaryota</taxon>
        <taxon>Metazoa</taxon>
        <taxon>Ecdysozoa</taxon>
        <taxon>Arthropoda</taxon>
        <taxon>Hexapoda</taxon>
        <taxon>Insecta</taxon>
        <taxon>Pterygota</taxon>
        <taxon>Neoptera</taxon>
        <taxon>Endopterygota</taxon>
        <taxon>Lepidoptera</taxon>
        <taxon>Glossata</taxon>
        <taxon>Ditrysia</taxon>
        <taxon>Noctuoidea</taxon>
        <taxon>Noctuidae</taxon>
        <taxon>Noctuinae</taxon>
        <taxon>Hadenini</taxon>
        <taxon>Mythimna</taxon>
    </lineage>
</organism>
<dbReference type="GO" id="GO:0000423">
    <property type="term" value="P:mitophagy"/>
    <property type="evidence" value="ECO:0007669"/>
    <property type="project" value="TreeGrafter"/>
</dbReference>
<evidence type="ECO:0000256" key="5">
    <source>
        <dbReference type="SAM" id="MobiDB-lite"/>
    </source>
</evidence>
<dbReference type="SUPFAM" id="SSF54277">
    <property type="entry name" value="CAD &amp; PB1 domains"/>
    <property type="match status" value="1"/>
</dbReference>
<evidence type="ECO:0000256" key="3">
    <source>
        <dbReference type="ARBA" id="ARBA00022833"/>
    </source>
</evidence>
<keyword evidence="3" id="KW-0862">Zinc</keyword>
<evidence type="ECO:0000256" key="1">
    <source>
        <dbReference type="ARBA" id="ARBA00022723"/>
    </source>
</evidence>
<feature type="region of interest" description="Disordered" evidence="5">
    <location>
        <begin position="200"/>
        <end position="239"/>
    </location>
</feature>
<gene>
    <name evidence="7" type="ORF">PYW07_007027</name>
</gene>
<evidence type="ECO:0000259" key="6">
    <source>
        <dbReference type="PROSITE" id="PS50135"/>
    </source>
</evidence>
<dbReference type="PROSITE" id="PS01357">
    <property type="entry name" value="ZF_ZZ_1"/>
    <property type="match status" value="1"/>
</dbReference>
<dbReference type="Proteomes" id="UP001231518">
    <property type="component" value="Chromosome 2"/>
</dbReference>
<dbReference type="GO" id="GO:0005080">
    <property type="term" value="F:protein kinase C binding"/>
    <property type="evidence" value="ECO:0007669"/>
    <property type="project" value="TreeGrafter"/>
</dbReference>
<feature type="domain" description="ZZ-type" evidence="6">
    <location>
        <begin position="122"/>
        <end position="172"/>
    </location>
</feature>
<dbReference type="Gene3D" id="3.30.60.90">
    <property type="match status" value="1"/>
</dbReference>
<dbReference type="InterPro" id="IPR000270">
    <property type="entry name" value="PB1_dom"/>
</dbReference>
<dbReference type="GO" id="GO:0016235">
    <property type="term" value="C:aggresome"/>
    <property type="evidence" value="ECO:0007669"/>
    <property type="project" value="TreeGrafter"/>
</dbReference>
<evidence type="ECO:0000256" key="4">
    <source>
        <dbReference type="PROSITE-ProRule" id="PRU00228"/>
    </source>
</evidence>
<sequence length="260" mass="29357">MEDQVPFKVYTFWRENEKPEVRRFGVEKSVVTSFHYLNAKLQDVYPGLKGKTYSVAWKDEDGDDVVVSSDDEVMTALQALNGDVIKLFVYCKGEEVKDDDCDIVFTAVAGNPNEPAGTPAVHYGVMCDSCDGTIVGFRYKCSVCDDFDLCSRCEAAGRHPEHCMVRVPTPTMPRTVIKAAIKRSRHFLKSVATAMGEDCPYKKHRSERSGERKHRGPGGHHGPHGAENGPHGEHHRRRQRVSWLDTFATYRKSWQLDHIS</sequence>
<keyword evidence="8" id="KW-1185">Reference proteome</keyword>
<protein>
    <recommendedName>
        <fullName evidence="6">ZZ-type domain-containing protein</fullName>
    </recommendedName>
</protein>
<name>A0AAD7Z169_MYTSE</name>
<dbReference type="SMART" id="SM00291">
    <property type="entry name" value="ZnF_ZZ"/>
    <property type="match status" value="1"/>
</dbReference>
<dbReference type="SUPFAM" id="SSF57850">
    <property type="entry name" value="RING/U-box"/>
    <property type="match status" value="1"/>
</dbReference>
<dbReference type="Pfam" id="PF00564">
    <property type="entry name" value="PB1"/>
    <property type="match status" value="1"/>
</dbReference>
<evidence type="ECO:0000313" key="8">
    <source>
        <dbReference type="Proteomes" id="UP001231518"/>
    </source>
</evidence>
<dbReference type="GO" id="GO:0044753">
    <property type="term" value="C:amphisome"/>
    <property type="evidence" value="ECO:0007669"/>
    <property type="project" value="TreeGrafter"/>
</dbReference>